<accession>A0A916L9D5</accession>
<reference evidence="3" key="1">
    <citation type="submission" date="2015-03" db="EMBL/GenBank/DDBJ databases">
        <authorList>
            <consortium name="Pathogen Informatics"/>
        </authorList>
    </citation>
    <scope>NUCLEOTIDE SEQUENCE [LARGE SCALE GENOMIC DNA]</scope>
    <source>
        <strain evidence="3">N09902308</strain>
    </source>
</reference>
<organism evidence="2 3">
    <name type="scientific">Mycobacterium tuberculosis</name>
    <dbReference type="NCBI Taxonomy" id="1773"/>
    <lineage>
        <taxon>Bacteria</taxon>
        <taxon>Bacillati</taxon>
        <taxon>Actinomycetota</taxon>
        <taxon>Actinomycetes</taxon>
        <taxon>Mycobacteriales</taxon>
        <taxon>Mycobacteriaceae</taxon>
        <taxon>Mycobacterium</taxon>
        <taxon>Mycobacterium tuberculosis complex</taxon>
    </lineage>
</organism>
<dbReference type="EMBL" id="CSBK01000362">
    <property type="protein sequence ID" value="COX30835.1"/>
    <property type="molecule type" value="Genomic_DNA"/>
</dbReference>
<evidence type="ECO:0000256" key="1">
    <source>
        <dbReference type="SAM" id="MobiDB-lite"/>
    </source>
</evidence>
<dbReference type="Proteomes" id="UP000039021">
    <property type="component" value="Unassembled WGS sequence"/>
</dbReference>
<name>A0A916L9D5_MYCTX</name>
<gene>
    <name evidence="2" type="ORF">ERS007739_01053</name>
</gene>
<proteinExistence type="predicted"/>
<comment type="caution">
    <text evidence="2">The sequence shown here is derived from an EMBL/GenBank/DDBJ whole genome shotgun (WGS) entry which is preliminary data.</text>
</comment>
<protein>
    <submittedName>
        <fullName evidence="2">Uncharacterized protein</fullName>
    </submittedName>
</protein>
<dbReference type="AlphaFoldDB" id="A0A916L9D5"/>
<evidence type="ECO:0000313" key="3">
    <source>
        <dbReference type="Proteomes" id="UP000039021"/>
    </source>
</evidence>
<feature type="region of interest" description="Disordered" evidence="1">
    <location>
        <begin position="76"/>
        <end position="95"/>
    </location>
</feature>
<evidence type="ECO:0000313" key="2">
    <source>
        <dbReference type="EMBL" id="COX30835.1"/>
    </source>
</evidence>
<sequence length="95" mass="10533">MRPRQRIHFVVAVQALSHRARQLVARHTPRQQAVAAKHTLDDRQQLGVYRQRLVAGAVQQQVVDAHPVVVDPVDRDMAGPRQALDDGCGVGDDGR</sequence>